<dbReference type="GO" id="GO:1990281">
    <property type="term" value="C:efflux pump complex"/>
    <property type="evidence" value="ECO:0007669"/>
    <property type="project" value="TreeGrafter"/>
</dbReference>
<feature type="chain" id="PRO_5020385269" evidence="9">
    <location>
        <begin position="29"/>
        <end position="447"/>
    </location>
</feature>
<dbReference type="EMBL" id="SGXA01000002">
    <property type="protein sequence ID" value="RZS72701.1"/>
    <property type="molecule type" value="Genomic_DNA"/>
</dbReference>
<dbReference type="AlphaFoldDB" id="A0A4V2F180"/>
<dbReference type="RefSeq" id="WP_130543092.1">
    <property type="nucleotide sequence ID" value="NZ_CP042431.1"/>
</dbReference>
<name>A0A4V2F180_9BACT</name>
<keyword evidence="11" id="KW-1185">Reference proteome</keyword>
<dbReference type="SUPFAM" id="SSF56954">
    <property type="entry name" value="Outer membrane efflux proteins (OEP)"/>
    <property type="match status" value="1"/>
</dbReference>
<organism evidence="10 11">
    <name type="scientific">Pseudobacter ginsenosidimutans</name>
    <dbReference type="NCBI Taxonomy" id="661488"/>
    <lineage>
        <taxon>Bacteria</taxon>
        <taxon>Pseudomonadati</taxon>
        <taxon>Bacteroidota</taxon>
        <taxon>Chitinophagia</taxon>
        <taxon>Chitinophagales</taxon>
        <taxon>Chitinophagaceae</taxon>
        <taxon>Pseudobacter</taxon>
    </lineage>
</organism>
<keyword evidence="6" id="KW-0472">Membrane</keyword>
<protein>
    <submittedName>
        <fullName evidence="10">Outer membrane protein TolC</fullName>
    </submittedName>
</protein>
<dbReference type="GO" id="GO:0009279">
    <property type="term" value="C:cell outer membrane"/>
    <property type="evidence" value="ECO:0007669"/>
    <property type="project" value="UniProtKB-SubCell"/>
</dbReference>
<gene>
    <name evidence="10" type="ORF">EV199_4624</name>
</gene>
<reference evidence="10 11" key="1">
    <citation type="submission" date="2019-02" db="EMBL/GenBank/DDBJ databases">
        <title>Genomic Encyclopedia of Type Strains, Phase IV (KMG-IV): sequencing the most valuable type-strain genomes for metagenomic binning, comparative biology and taxonomic classification.</title>
        <authorList>
            <person name="Goeker M."/>
        </authorList>
    </citation>
    <scope>NUCLEOTIDE SEQUENCE [LARGE SCALE GENOMIC DNA]</scope>
    <source>
        <strain evidence="10 11">DSM 18116</strain>
    </source>
</reference>
<keyword evidence="9" id="KW-0732">Signal</keyword>
<accession>A0A4V2F180</accession>
<comment type="caution">
    <text evidence="10">The sequence shown here is derived from an EMBL/GenBank/DDBJ whole genome shotgun (WGS) entry which is preliminary data.</text>
</comment>
<dbReference type="GO" id="GO:0015288">
    <property type="term" value="F:porin activity"/>
    <property type="evidence" value="ECO:0007669"/>
    <property type="project" value="TreeGrafter"/>
</dbReference>
<comment type="similarity">
    <text evidence="2">Belongs to the outer membrane factor (OMF) (TC 1.B.17) family.</text>
</comment>
<feature type="coiled-coil region" evidence="8">
    <location>
        <begin position="340"/>
        <end position="367"/>
    </location>
</feature>
<dbReference type="InterPro" id="IPR051906">
    <property type="entry name" value="TolC-like"/>
</dbReference>
<dbReference type="GO" id="GO:0015562">
    <property type="term" value="F:efflux transmembrane transporter activity"/>
    <property type="evidence" value="ECO:0007669"/>
    <property type="project" value="InterPro"/>
</dbReference>
<evidence type="ECO:0000313" key="10">
    <source>
        <dbReference type="EMBL" id="RZS72701.1"/>
    </source>
</evidence>
<keyword evidence="3" id="KW-0813">Transport</keyword>
<dbReference type="InterPro" id="IPR003423">
    <property type="entry name" value="OMP_efflux"/>
</dbReference>
<dbReference type="Pfam" id="PF02321">
    <property type="entry name" value="OEP"/>
    <property type="match status" value="2"/>
</dbReference>
<evidence type="ECO:0000256" key="3">
    <source>
        <dbReference type="ARBA" id="ARBA00022448"/>
    </source>
</evidence>
<keyword evidence="5" id="KW-0812">Transmembrane</keyword>
<keyword evidence="4" id="KW-1134">Transmembrane beta strand</keyword>
<sequence>MNKLNALAQHKWKVIILSFLVLPQCLQAQETLDDSTLLDATIENVVRYAIKNQPAVQKALINEAVTETTIKGKLADWYPQLNAAYNLQHNFKVQTAVIGGNPVKLGVDNVSAIQLTATQNIFNRDALLASQTAGDVRRYARQNTGATRIDVAANVSKAFYDVLTTKQQIKTTSEDISRLERSLRDATYQYQAGITDKTDYKRATIALNNAKALLKSNEELLKAKIEYLKALMGYPVNAPLEIKYDTLQMENQIVLDTLQATNYASRIEYQLLETQYKLQQANLKYNKWSFIPNVSANGAYNFNYQNDQFSKLYNTNYPQSFVNLSVTVPLFQGGKRIQNIRNAELQLDLLEADMSDLRNNINAEYSQALASYKANLASYLALKENLDLAQEVYDVINLQYRSGVKTYLEVITAETDLRTARINYYNALYQLLSAKIDVQRALGQINY</sequence>
<keyword evidence="8" id="KW-0175">Coiled coil</keyword>
<proteinExistence type="inferred from homology"/>
<keyword evidence="7" id="KW-0998">Cell outer membrane</keyword>
<evidence type="ECO:0000256" key="1">
    <source>
        <dbReference type="ARBA" id="ARBA00004442"/>
    </source>
</evidence>
<comment type="subcellular location">
    <subcellularLocation>
        <location evidence="1">Cell outer membrane</location>
    </subcellularLocation>
</comment>
<evidence type="ECO:0000256" key="7">
    <source>
        <dbReference type="ARBA" id="ARBA00023237"/>
    </source>
</evidence>
<evidence type="ECO:0000256" key="2">
    <source>
        <dbReference type="ARBA" id="ARBA00007613"/>
    </source>
</evidence>
<evidence type="ECO:0000256" key="9">
    <source>
        <dbReference type="SAM" id="SignalP"/>
    </source>
</evidence>
<dbReference type="Proteomes" id="UP000293874">
    <property type="component" value="Unassembled WGS sequence"/>
</dbReference>
<evidence type="ECO:0000256" key="6">
    <source>
        <dbReference type="ARBA" id="ARBA00023136"/>
    </source>
</evidence>
<evidence type="ECO:0000256" key="4">
    <source>
        <dbReference type="ARBA" id="ARBA00022452"/>
    </source>
</evidence>
<dbReference type="OrthoDB" id="367883at2"/>
<dbReference type="PANTHER" id="PTHR30026">
    <property type="entry name" value="OUTER MEMBRANE PROTEIN TOLC"/>
    <property type="match status" value="1"/>
</dbReference>
<dbReference type="Gene3D" id="1.20.1600.10">
    <property type="entry name" value="Outer membrane efflux proteins (OEP)"/>
    <property type="match status" value="1"/>
</dbReference>
<evidence type="ECO:0000256" key="8">
    <source>
        <dbReference type="SAM" id="Coils"/>
    </source>
</evidence>
<evidence type="ECO:0000256" key="5">
    <source>
        <dbReference type="ARBA" id="ARBA00022692"/>
    </source>
</evidence>
<evidence type="ECO:0000313" key="11">
    <source>
        <dbReference type="Proteomes" id="UP000293874"/>
    </source>
</evidence>
<dbReference type="PANTHER" id="PTHR30026:SF20">
    <property type="entry name" value="OUTER MEMBRANE PROTEIN TOLC"/>
    <property type="match status" value="1"/>
</dbReference>
<feature type="signal peptide" evidence="9">
    <location>
        <begin position="1"/>
        <end position="28"/>
    </location>
</feature>